<evidence type="ECO:0000256" key="8">
    <source>
        <dbReference type="RuleBase" id="RU368017"/>
    </source>
</evidence>
<keyword evidence="4 8" id="KW-0999">Mitochondrion inner membrane</keyword>
<protein>
    <recommendedName>
        <fullName evidence="8">ATP synthase subunit 4</fullName>
    </recommendedName>
</protein>
<evidence type="ECO:0000256" key="3">
    <source>
        <dbReference type="ARBA" id="ARBA00022781"/>
    </source>
</evidence>
<sequence length="236" mass="26452">MINRIALKSAVRPASRLAFRQAPIGVRFMSTPTPAQQDPKQKASSIIEALPGTSLLSKTGILATSAAAAIYAISNGLLIIHDETILVLTFASFTTLVAKFVAPLYTEWADGEIKKVRDILSQSREKHVKAVESRIENVGQLSNVVEETKDLFNLSKETAKFESDSFVLKQKLAVHNEAKSVLDSWVRFENQQRQIEQEQLANFVIEKVQKDIENQKFQERVLQEALNDVEKLFAKK</sequence>
<evidence type="ECO:0000256" key="4">
    <source>
        <dbReference type="ARBA" id="ARBA00022792"/>
    </source>
</evidence>
<keyword evidence="6 8" id="KW-0496">Mitochondrion</keyword>
<accession>A0A9W4TUX3</accession>
<evidence type="ECO:0000256" key="1">
    <source>
        <dbReference type="ARBA" id="ARBA00022448"/>
    </source>
</evidence>
<evidence type="ECO:0000256" key="5">
    <source>
        <dbReference type="ARBA" id="ARBA00023065"/>
    </source>
</evidence>
<dbReference type="Gene3D" id="1.20.5.2210">
    <property type="match status" value="1"/>
</dbReference>
<name>A0A9W4TUX3_9ASCO</name>
<dbReference type="GO" id="GO:0005743">
    <property type="term" value="C:mitochondrial inner membrane"/>
    <property type="evidence" value="ECO:0007669"/>
    <property type="project" value="UniProtKB-SubCell"/>
</dbReference>
<comment type="similarity">
    <text evidence="8">Belongs to the eukaryotic ATPase B chain family.</text>
</comment>
<reference evidence="9" key="1">
    <citation type="submission" date="2022-12" db="EMBL/GenBank/DDBJ databases">
        <authorList>
            <person name="Brejova B."/>
        </authorList>
    </citation>
    <scope>NUCLEOTIDE SEQUENCE</scope>
</reference>
<dbReference type="EMBL" id="CANTUO010000002">
    <property type="protein sequence ID" value="CAI5757865.1"/>
    <property type="molecule type" value="Genomic_DNA"/>
</dbReference>
<proteinExistence type="inferred from homology"/>
<evidence type="ECO:0000313" key="10">
    <source>
        <dbReference type="Proteomes" id="UP001152885"/>
    </source>
</evidence>
<dbReference type="InterPro" id="IPR008688">
    <property type="entry name" value="ATP_synth_Bsub_B/MI25"/>
</dbReference>
<dbReference type="PANTHER" id="PTHR12733:SF3">
    <property type="entry name" value="ATP SYNTHASE F(0) COMPLEX SUBUNIT B1, MITOCHONDRIAL"/>
    <property type="match status" value="1"/>
</dbReference>
<keyword evidence="10" id="KW-1185">Reference proteome</keyword>
<dbReference type="PANTHER" id="PTHR12733">
    <property type="entry name" value="MITOCHONDRIAL ATP SYNTHASE B CHAIN"/>
    <property type="match status" value="1"/>
</dbReference>
<comment type="caution">
    <text evidence="9">The sequence shown here is derived from an EMBL/GenBank/DDBJ whole genome shotgun (WGS) entry which is preliminary data.</text>
</comment>
<keyword evidence="5 8" id="KW-0406">Ion transport</keyword>
<dbReference type="AlphaFoldDB" id="A0A9W4TUX3"/>
<comment type="function">
    <text evidence="8">Subunit b, of the mitochondrial membrane ATP synthase complex (F(1)F(0) ATP synthase or Complex V) that produces ATP from ADP in the presence of a proton gradient across the membrane which is generated by electron transport complexes of the respiratory chain. ATP synthase complex consist of a soluble F(1) head domain - the catalytic core - and a membrane F(1) domain - the membrane proton channel. These two domains are linked by a central stalk rotating inside the F(1) region and a stationary peripheral stalk. During catalysis, ATP synthesis in the catalytic domain of F(1) is coupled via a rotary mechanism of the central stalk subunits to proton translocation. In vivo, can only synthesize ATP although its ATP hydrolase activity can be activated artificially in vitro. Part of the complex F(0) domain. Part of the complex F(0) domain and the peripheric stalk, which acts as a stator to hold the catalytic alpha(3)beta(3) subcomplex and subunit a/ATP6 static relative to the rotary elements.</text>
</comment>
<dbReference type="SUPFAM" id="SSF161060">
    <property type="entry name" value="ATP synthase B chain-like"/>
    <property type="match status" value="1"/>
</dbReference>
<organism evidence="9 10">
    <name type="scientific">Candida verbasci</name>
    <dbReference type="NCBI Taxonomy" id="1227364"/>
    <lineage>
        <taxon>Eukaryota</taxon>
        <taxon>Fungi</taxon>
        <taxon>Dikarya</taxon>
        <taxon>Ascomycota</taxon>
        <taxon>Saccharomycotina</taxon>
        <taxon>Pichiomycetes</taxon>
        <taxon>Debaryomycetaceae</taxon>
        <taxon>Candida/Lodderomyces clade</taxon>
        <taxon>Candida</taxon>
    </lineage>
</organism>
<evidence type="ECO:0000256" key="7">
    <source>
        <dbReference type="ARBA" id="ARBA00023136"/>
    </source>
</evidence>
<dbReference type="GO" id="GO:0046933">
    <property type="term" value="F:proton-transporting ATP synthase activity, rotational mechanism"/>
    <property type="evidence" value="ECO:0007669"/>
    <property type="project" value="TreeGrafter"/>
</dbReference>
<dbReference type="Proteomes" id="UP001152885">
    <property type="component" value="Unassembled WGS sequence"/>
</dbReference>
<comment type="subcellular location">
    <subcellularLocation>
        <location evidence="8">Mitochondrion</location>
    </subcellularLocation>
    <subcellularLocation>
        <location evidence="8">Mitochondrion inner membrane</location>
    </subcellularLocation>
</comment>
<evidence type="ECO:0000256" key="2">
    <source>
        <dbReference type="ARBA" id="ARBA00022547"/>
    </source>
</evidence>
<comment type="subunit">
    <text evidence="8">F-type ATPases have 2 components, CF(1) - the catalytic core - and CF(0) - the membrane proton channel. In yeast, the dimeric form of ATP synthase consists of 17 polypeptides: alpha, beta, gamma, delta, epsilon, 4 (B), 5 (OSCP), 6 (A), 8, 9 (C), d, E (Tim11), f, g, h, i/j and k.</text>
</comment>
<dbReference type="GO" id="GO:0045259">
    <property type="term" value="C:proton-transporting ATP synthase complex"/>
    <property type="evidence" value="ECO:0007669"/>
    <property type="project" value="UniProtKB-KW"/>
</dbReference>
<gene>
    <name evidence="9" type="ORF">CANVERA_P2377</name>
</gene>
<evidence type="ECO:0000313" key="9">
    <source>
        <dbReference type="EMBL" id="CAI5757865.1"/>
    </source>
</evidence>
<evidence type="ECO:0000256" key="6">
    <source>
        <dbReference type="ARBA" id="ARBA00023128"/>
    </source>
</evidence>
<keyword evidence="2 8" id="KW-0138">CF(0)</keyword>
<keyword evidence="7 8" id="KW-0472">Membrane</keyword>
<dbReference type="InterPro" id="IPR013837">
    <property type="entry name" value="ATP_synth_F0_suB"/>
</dbReference>
<keyword evidence="1 8" id="KW-0813">Transport</keyword>
<dbReference type="OrthoDB" id="67388at2759"/>
<dbReference type="Pfam" id="PF05405">
    <property type="entry name" value="Mt_ATP-synt_B"/>
    <property type="match status" value="1"/>
</dbReference>
<keyword evidence="3 8" id="KW-0375">Hydrogen ion transport</keyword>